<evidence type="ECO:0000256" key="1">
    <source>
        <dbReference type="ARBA" id="ARBA00022490"/>
    </source>
</evidence>
<comment type="subcellular location">
    <subcellularLocation>
        <location evidence="6">Cytoplasm</location>
    </subcellularLocation>
</comment>
<dbReference type="STRING" id="910964.GEAM_0180"/>
<dbReference type="OrthoDB" id="9816072at2"/>
<protein>
    <recommendedName>
        <fullName evidence="6">Ribosomal RNA small subunit methyltransferase C</fullName>
        <ecNumber evidence="6">2.1.1.172</ecNumber>
    </recommendedName>
    <alternativeName>
        <fullName evidence="6">16S rRNA m2G1207 methyltransferase</fullName>
    </alternativeName>
    <alternativeName>
        <fullName evidence="6">rRNA (guanine-N(2)-)-methyltransferase RsmC</fullName>
    </alternativeName>
</protein>
<proteinExistence type="inferred from homology"/>
<evidence type="ECO:0000256" key="4">
    <source>
        <dbReference type="ARBA" id="ARBA00022679"/>
    </source>
</evidence>
<dbReference type="SUPFAM" id="SSF53335">
    <property type="entry name" value="S-adenosyl-L-methionine-dependent methyltransferases"/>
    <property type="match status" value="1"/>
</dbReference>
<evidence type="ECO:0000259" key="8">
    <source>
        <dbReference type="Pfam" id="PF08468"/>
    </source>
</evidence>
<dbReference type="GeneID" id="78380988"/>
<keyword evidence="5 6" id="KW-0949">S-adenosyl-L-methionine</keyword>
<dbReference type="Gene3D" id="3.40.50.150">
    <property type="entry name" value="Vaccinia Virus protein VP39"/>
    <property type="match status" value="2"/>
</dbReference>
<sequence length="352" mass="38836">MSALTPASEVILRHSDEFTGRRVLFAGDLQDDLPAIFVDECEAEEVRVHTNQYHHWQMLRGALQDNVQFGLLADAEFIKPADLLVYYWPKSKQEAKFQLFNLLSQLPVGIDIFVVGENRSGVRSVETVLEELCAVSKIDSARRCGLYHGRLEKQPEFDAEEWWDTYMVEEVAIKTLPGVFSREGLDSGSLLLINSFEEPVKGKVLDIACGSGVLAAVLATYSPKMKITLSDVSAAAIEASRATLAANDLPGEVIASNVYSDIAGRFDMIISNPPFHEGLQTSLHAAEQLIRGAAKHLNIGGHLRIVANAFLPYAALLDATFGSHEVLAQNGRFKVYQATLGRTPRDPKKKKR</sequence>
<dbReference type="CDD" id="cd02440">
    <property type="entry name" value="AdoMet_MTases"/>
    <property type="match status" value="1"/>
</dbReference>
<dbReference type="EC" id="2.1.1.172" evidence="6"/>
<accession>A0A085GPQ9</accession>
<reference evidence="9 10" key="1">
    <citation type="submission" date="2014-05" db="EMBL/GenBank/DDBJ databases">
        <title>ATOL: Assembling a taxonomically balanced genome-scale reconstruction of the evolutionary history of the Enterobacteriaceae.</title>
        <authorList>
            <person name="Plunkett G.III."/>
            <person name="Neeno-Eckwall E.C."/>
            <person name="Glasner J.D."/>
            <person name="Perna N.T."/>
        </authorList>
    </citation>
    <scope>NUCLEOTIDE SEQUENCE [LARGE SCALE GENOMIC DNA]</scope>
    <source>
        <strain evidence="9 10">ATCC 33852</strain>
    </source>
</reference>
<comment type="function">
    <text evidence="6">Specifically methylates the guanine in position 1207 of 16S rRNA in the 30S particle.</text>
</comment>
<organism evidence="9 10">
    <name type="scientific">Ewingella americana (strain ATCC 33852 / DSM 4580 / CCUG 14506 / JCM 5911 / LMG 7869 / NCTC 12157 / CDC 1468-78)</name>
    <dbReference type="NCBI Taxonomy" id="910964"/>
    <lineage>
        <taxon>Bacteria</taxon>
        <taxon>Pseudomonadati</taxon>
        <taxon>Pseudomonadota</taxon>
        <taxon>Gammaproteobacteria</taxon>
        <taxon>Enterobacterales</taxon>
        <taxon>Yersiniaceae</taxon>
        <taxon>Ewingella</taxon>
    </lineage>
</organism>
<keyword evidence="4 6" id="KW-0808">Transferase</keyword>
<dbReference type="eggNOG" id="COG2813">
    <property type="taxonomic scope" value="Bacteria"/>
</dbReference>
<dbReference type="GO" id="GO:0052914">
    <property type="term" value="F:16S rRNA (guanine(1207)-N(2))-methyltransferase activity"/>
    <property type="evidence" value="ECO:0007669"/>
    <property type="project" value="UniProtKB-EC"/>
</dbReference>
<dbReference type="GO" id="GO:0005737">
    <property type="term" value="C:cytoplasm"/>
    <property type="evidence" value="ECO:0007669"/>
    <property type="project" value="UniProtKB-SubCell"/>
</dbReference>
<dbReference type="NCBIfam" id="NF007023">
    <property type="entry name" value="PRK09489.1"/>
    <property type="match status" value="1"/>
</dbReference>
<dbReference type="HAMAP" id="MF_01862">
    <property type="entry name" value="16SrRNA_methyltr_C"/>
    <property type="match status" value="1"/>
</dbReference>
<dbReference type="AlphaFoldDB" id="A0A085GPQ9"/>
<dbReference type="InterPro" id="IPR023543">
    <property type="entry name" value="rRNA_ssu_MeTfrase_C"/>
</dbReference>
<dbReference type="GO" id="GO:0003676">
    <property type="term" value="F:nucleic acid binding"/>
    <property type="evidence" value="ECO:0007669"/>
    <property type="project" value="InterPro"/>
</dbReference>
<dbReference type="InterPro" id="IPR029063">
    <property type="entry name" value="SAM-dependent_MTases_sf"/>
</dbReference>
<dbReference type="EMBL" id="JMPJ01000017">
    <property type="protein sequence ID" value="KFC85704.1"/>
    <property type="molecule type" value="Genomic_DNA"/>
</dbReference>
<dbReference type="InterPro" id="IPR013675">
    <property type="entry name" value="Mtase_sm_N"/>
</dbReference>
<evidence type="ECO:0000256" key="6">
    <source>
        <dbReference type="HAMAP-Rule" id="MF_01862"/>
    </source>
</evidence>
<name>A0A085GPQ9_EWIA3</name>
<keyword evidence="2 6" id="KW-0698">rRNA processing</keyword>
<keyword evidence="10" id="KW-1185">Reference proteome</keyword>
<evidence type="ECO:0000313" key="9">
    <source>
        <dbReference type="EMBL" id="KFC85704.1"/>
    </source>
</evidence>
<comment type="similarity">
    <text evidence="6">Belongs to the methyltransferase superfamily. RsmC family.</text>
</comment>
<dbReference type="InterPro" id="IPR046977">
    <property type="entry name" value="RsmC/RlmG"/>
</dbReference>
<dbReference type="Pfam" id="PF08468">
    <property type="entry name" value="MTS_N"/>
    <property type="match status" value="1"/>
</dbReference>
<dbReference type="PANTHER" id="PTHR47816">
    <property type="entry name" value="RIBOSOMAL RNA SMALL SUBUNIT METHYLTRANSFERASE C"/>
    <property type="match status" value="1"/>
</dbReference>
<dbReference type="InterPro" id="IPR002052">
    <property type="entry name" value="DNA_methylase_N6_adenine_CS"/>
</dbReference>
<dbReference type="PANTHER" id="PTHR47816:SF4">
    <property type="entry name" value="RIBOSOMAL RNA SMALL SUBUNIT METHYLTRANSFERASE C"/>
    <property type="match status" value="1"/>
</dbReference>
<comment type="caution">
    <text evidence="9">The sequence shown here is derived from an EMBL/GenBank/DDBJ whole genome shotgun (WGS) entry which is preliminary data.</text>
</comment>
<comment type="catalytic activity">
    <reaction evidence="6">
        <text>guanosine(1207) in 16S rRNA + S-adenosyl-L-methionine = N(2)-methylguanosine(1207) in 16S rRNA + S-adenosyl-L-homocysteine + H(+)</text>
        <dbReference type="Rhea" id="RHEA:42736"/>
        <dbReference type="Rhea" id="RHEA-COMP:10213"/>
        <dbReference type="Rhea" id="RHEA-COMP:10214"/>
        <dbReference type="ChEBI" id="CHEBI:15378"/>
        <dbReference type="ChEBI" id="CHEBI:57856"/>
        <dbReference type="ChEBI" id="CHEBI:59789"/>
        <dbReference type="ChEBI" id="CHEBI:74269"/>
        <dbReference type="ChEBI" id="CHEBI:74481"/>
        <dbReference type="EC" id="2.1.1.172"/>
    </reaction>
</comment>
<evidence type="ECO:0000256" key="3">
    <source>
        <dbReference type="ARBA" id="ARBA00022603"/>
    </source>
</evidence>
<evidence type="ECO:0000259" key="7">
    <source>
        <dbReference type="Pfam" id="PF05175"/>
    </source>
</evidence>
<dbReference type="RefSeq" id="WP_034786935.1">
    <property type="nucleotide sequence ID" value="NZ_JMPJ01000017.1"/>
</dbReference>
<dbReference type="PROSITE" id="PS00092">
    <property type="entry name" value="N6_MTASE"/>
    <property type="match status" value="1"/>
</dbReference>
<gene>
    <name evidence="6" type="primary">rsmC</name>
    <name evidence="9" type="ORF">GEAM_0180</name>
</gene>
<feature type="domain" description="Methyltransferase small" evidence="7">
    <location>
        <begin position="171"/>
        <end position="337"/>
    </location>
</feature>
<evidence type="ECO:0000256" key="2">
    <source>
        <dbReference type="ARBA" id="ARBA00022552"/>
    </source>
</evidence>
<evidence type="ECO:0000313" key="10">
    <source>
        <dbReference type="Proteomes" id="UP000028640"/>
    </source>
</evidence>
<comment type="subunit">
    <text evidence="6">Monomer.</text>
</comment>
<dbReference type="InterPro" id="IPR007848">
    <property type="entry name" value="Small_mtfrase_dom"/>
</dbReference>
<keyword evidence="1 6" id="KW-0963">Cytoplasm</keyword>
<dbReference type="Proteomes" id="UP000028640">
    <property type="component" value="Unassembled WGS sequence"/>
</dbReference>
<dbReference type="Pfam" id="PF05175">
    <property type="entry name" value="MTS"/>
    <property type="match status" value="1"/>
</dbReference>
<evidence type="ECO:0000256" key="5">
    <source>
        <dbReference type="ARBA" id="ARBA00022691"/>
    </source>
</evidence>
<feature type="domain" description="Methyltransferase small N-terminal" evidence="8">
    <location>
        <begin position="8"/>
        <end position="166"/>
    </location>
</feature>
<keyword evidence="3 6" id="KW-0489">Methyltransferase</keyword>